<dbReference type="GO" id="GO:0005886">
    <property type="term" value="C:plasma membrane"/>
    <property type="evidence" value="ECO:0007669"/>
    <property type="project" value="TreeGrafter"/>
</dbReference>
<dbReference type="EC" id="2.4.99.12" evidence="3"/>
<accession>A0A3B0UFP8</accession>
<gene>
    <name evidence="3" type="ORF">MNBD_BACTEROID07-123</name>
</gene>
<dbReference type="Gene3D" id="3.40.50.11720">
    <property type="entry name" value="3-Deoxy-D-manno-octulosonic-acid transferase, N-terminal domain"/>
    <property type="match status" value="1"/>
</dbReference>
<name>A0A3B0UFP8_9ZZZZ</name>
<sequence length="423" mass="49224">MRAFYNFFIYGYSFLIRIAAPFNREAREWIDGRKNGFSRMEKAVGENENIVWFHCASLGEFEQGRPVIEAFKDSFPDYKILLTFYSPSGYELRKNYKKADYIFYLPIDKPKNARRFIRIFKPKLVVFIKYEYWYNYINELSKNKIPLFFISAIFRQNQYFFRYGAKWFRNQLQKVTWFQVQDETSSALLDSIHIFHNQVGGDTRFDRVLSISQEPVSLPVVENFADGTDLLICGSTWPPDEDILKDYLEYEDGVKIILAPHKIDAEHIAEIQNKFKDFNLVLYSETSESIPNDSRVLIVNTLGLLSHLYRYGKLAYVGGGFGVGIHNLPEAIVYGLPVIFGPNYQRFREARDLLDNGGGFTIIDKKSFRQTVGMLLHDAEKYQHASKIAADYVQEQAGATYKAMEKIKEYLVIQHKEKSIGNL</sequence>
<protein>
    <submittedName>
        <fullName evidence="3">3-deoxy-D-manno-octulosonic acid transferase</fullName>
        <ecNumber evidence="3">2.4.99.12</ecNumber>
    </submittedName>
</protein>
<organism evidence="3">
    <name type="scientific">hydrothermal vent metagenome</name>
    <dbReference type="NCBI Taxonomy" id="652676"/>
    <lineage>
        <taxon>unclassified sequences</taxon>
        <taxon>metagenomes</taxon>
        <taxon>ecological metagenomes</taxon>
    </lineage>
</organism>
<dbReference type="InterPro" id="IPR007507">
    <property type="entry name" value="Glycos_transf_N"/>
</dbReference>
<evidence type="ECO:0000259" key="2">
    <source>
        <dbReference type="Pfam" id="PF04413"/>
    </source>
</evidence>
<dbReference type="InterPro" id="IPR038107">
    <property type="entry name" value="Glycos_transf_N_sf"/>
</dbReference>
<dbReference type="GO" id="GO:0043842">
    <property type="term" value="F:Kdo transferase activity"/>
    <property type="evidence" value="ECO:0007669"/>
    <property type="project" value="UniProtKB-EC"/>
</dbReference>
<evidence type="ECO:0000313" key="3">
    <source>
        <dbReference type="EMBL" id="VAW27950.1"/>
    </source>
</evidence>
<dbReference type="EMBL" id="UOET01000178">
    <property type="protein sequence ID" value="VAW27950.1"/>
    <property type="molecule type" value="Genomic_DNA"/>
</dbReference>
<dbReference type="InterPro" id="IPR039901">
    <property type="entry name" value="Kdotransferase"/>
</dbReference>
<dbReference type="GO" id="GO:0009245">
    <property type="term" value="P:lipid A biosynthetic process"/>
    <property type="evidence" value="ECO:0007669"/>
    <property type="project" value="TreeGrafter"/>
</dbReference>
<evidence type="ECO:0000256" key="1">
    <source>
        <dbReference type="ARBA" id="ARBA00022679"/>
    </source>
</evidence>
<dbReference type="AlphaFoldDB" id="A0A3B0UFP8"/>
<proteinExistence type="predicted"/>
<keyword evidence="3" id="KW-0328">Glycosyltransferase</keyword>
<dbReference type="SUPFAM" id="SSF53756">
    <property type="entry name" value="UDP-Glycosyltransferase/glycogen phosphorylase"/>
    <property type="match status" value="1"/>
</dbReference>
<dbReference type="PANTHER" id="PTHR42755:SF1">
    <property type="entry name" value="3-DEOXY-D-MANNO-OCTULOSONIC ACID TRANSFERASE, MITOCHONDRIAL-RELATED"/>
    <property type="match status" value="1"/>
</dbReference>
<dbReference type="Gene3D" id="3.40.50.2000">
    <property type="entry name" value="Glycogen Phosphorylase B"/>
    <property type="match status" value="1"/>
</dbReference>
<dbReference type="Pfam" id="PF04413">
    <property type="entry name" value="Glycos_transf_N"/>
    <property type="match status" value="1"/>
</dbReference>
<reference evidence="3" key="1">
    <citation type="submission" date="2018-06" db="EMBL/GenBank/DDBJ databases">
        <authorList>
            <person name="Zhirakovskaya E."/>
        </authorList>
    </citation>
    <scope>NUCLEOTIDE SEQUENCE</scope>
</reference>
<dbReference type="PANTHER" id="PTHR42755">
    <property type="entry name" value="3-DEOXY-MANNO-OCTULOSONATE CYTIDYLYLTRANSFERASE"/>
    <property type="match status" value="1"/>
</dbReference>
<keyword evidence="1 3" id="KW-0808">Transferase</keyword>
<feature type="domain" description="3-deoxy-D-manno-octulosonic-acid transferase N-terminal" evidence="2">
    <location>
        <begin position="42"/>
        <end position="206"/>
    </location>
</feature>